<dbReference type="SUPFAM" id="SSF54862">
    <property type="entry name" value="4Fe-4S ferredoxins"/>
    <property type="match status" value="1"/>
</dbReference>
<keyword evidence="4" id="KW-0677">Repeat</keyword>
<protein>
    <submittedName>
        <fullName evidence="8">Oxidoreductase</fullName>
    </submittedName>
</protein>
<dbReference type="PROSITE" id="PS51379">
    <property type="entry name" value="4FE4S_FER_2"/>
    <property type="match status" value="1"/>
</dbReference>
<evidence type="ECO:0000256" key="4">
    <source>
        <dbReference type="ARBA" id="ARBA00022737"/>
    </source>
</evidence>
<dbReference type="InterPro" id="IPR017896">
    <property type="entry name" value="4Fe4S_Fe-S-bd"/>
</dbReference>
<dbReference type="GO" id="GO:0051539">
    <property type="term" value="F:4 iron, 4 sulfur cluster binding"/>
    <property type="evidence" value="ECO:0007669"/>
    <property type="project" value="UniProtKB-KW"/>
</dbReference>
<evidence type="ECO:0000259" key="7">
    <source>
        <dbReference type="PROSITE" id="PS51379"/>
    </source>
</evidence>
<dbReference type="InterPro" id="IPR051555">
    <property type="entry name" value="FDH_Electron_Transfer_Unit"/>
</dbReference>
<dbReference type="AlphaFoldDB" id="A0A6N6NQ89"/>
<dbReference type="GO" id="GO:0046872">
    <property type="term" value="F:metal ion binding"/>
    <property type="evidence" value="ECO:0007669"/>
    <property type="project" value="UniProtKB-KW"/>
</dbReference>
<keyword evidence="2" id="KW-0004">4Fe-4S</keyword>
<comment type="subcellular location">
    <subcellularLocation>
        <location evidence="1">Cell envelope</location>
    </subcellularLocation>
</comment>
<evidence type="ECO:0000313" key="8">
    <source>
        <dbReference type="EMBL" id="KAB1642856.1"/>
    </source>
</evidence>
<keyword evidence="6" id="KW-0411">Iron-sulfur</keyword>
<dbReference type="Pfam" id="PF13247">
    <property type="entry name" value="Fer4_11"/>
    <property type="match status" value="1"/>
</dbReference>
<dbReference type="Gene3D" id="3.30.70.20">
    <property type="match status" value="1"/>
</dbReference>
<dbReference type="Proteomes" id="UP000468668">
    <property type="component" value="Unassembled WGS sequence"/>
</dbReference>
<dbReference type="EMBL" id="WAJR01000001">
    <property type="protein sequence ID" value="KAB1642856.1"/>
    <property type="molecule type" value="Genomic_DNA"/>
</dbReference>
<dbReference type="OrthoDB" id="5432641at2"/>
<dbReference type="Pfam" id="PF12797">
    <property type="entry name" value="Fer4_2"/>
    <property type="match status" value="1"/>
</dbReference>
<keyword evidence="3" id="KW-0479">Metal-binding</keyword>
<organism evidence="8 9">
    <name type="scientific">Ellagibacter isourolithinifaciens</name>
    <dbReference type="NCBI Taxonomy" id="2137581"/>
    <lineage>
        <taxon>Bacteria</taxon>
        <taxon>Bacillati</taxon>
        <taxon>Actinomycetota</taxon>
        <taxon>Coriobacteriia</taxon>
        <taxon>Eggerthellales</taxon>
        <taxon>Eggerthellaceae</taxon>
        <taxon>Ellagibacter</taxon>
    </lineage>
</organism>
<dbReference type="GeneID" id="98656828"/>
<reference evidence="8 9" key="1">
    <citation type="submission" date="2019-09" db="EMBL/GenBank/DDBJ databases">
        <title>Whole genome shotgun sequencing (WGS) of Ellagibacter isourolithinifaciens DSM 104140(T) and Adlercreutzia muris DSM 29508(T).</title>
        <authorList>
            <person name="Stoll D.A."/>
            <person name="Danylec N."/>
            <person name="Huch M."/>
        </authorList>
    </citation>
    <scope>NUCLEOTIDE SEQUENCE [LARGE SCALE GENOMIC DNA]</scope>
    <source>
        <strain evidence="8 9">DSM 104140</strain>
    </source>
</reference>
<sequence>MAEKAYGLLINYEFCTGCGTCEMACSVEHDIPIGRYGIQMATIGPWQIDKKNWQLDTVPIPTDECDLCAKRVEKGKKPTCVKHCQSLCMEYGPVDELTAKLAGATTKHVLFVPKAGTAAKQ</sequence>
<evidence type="ECO:0000256" key="6">
    <source>
        <dbReference type="ARBA" id="ARBA00023014"/>
    </source>
</evidence>
<dbReference type="RefSeq" id="WP_158048442.1">
    <property type="nucleotide sequence ID" value="NZ_WAJR01000001.1"/>
</dbReference>
<evidence type="ECO:0000256" key="5">
    <source>
        <dbReference type="ARBA" id="ARBA00023004"/>
    </source>
</evidence>
<evidence type="ECO:0000256" key="3">
    <source>
        <dbReference type="ARBA" id="ARBA00022723"/>
    </source>
</evidence>
<name>A0A6N6NQ89_9ACTN</name>
<keyword evidence="9" id="KW-1185">Reference proteome</keyword>
<keyword evidence="5" id="KW-0408">Iron</keyword>
<accession>A0A6N6NQ89</accession>
<comment type="caution">
    <text evidence="8">The sequence shown here is derived from an EMBL/GenBank/DDBJ whole genome shotgun (WGS) entry which is preliminary data.</text>
</comment>
<proteinExistence type="predicted"/>
<dbReference type="PANTHER" id="PTHR43545:SF4">
    <property type="entry name" value="IRON-SULFUR PROTEIN"/>
    <property type="match status" value="1"/>
</dbReference>
<dbReference type="GO" id="GO:0030313">
    <property type="term" value="C:cell envelope"/>
    <property type="evidence" value="ECO:0007669"/>
    <property type="project" value="UniProtKB-SubCell"/>
</dbReference>
<evidence type="ECO:0000313" key="9">
    <source>
        <dbReference type="Proteomes" id="UP000468668"/>
    </source>
</evidence>
<evidence type="ECO:0000256" key="2">
    <source>
        <dbReference type="ARBA" id="ARBA00022485"/>
    </source>
</evidence>
<feature type="domain" description="4Fe-4S ferredoxin-type" evidence="7">
    <location>
        <begin position="6"/>
        <end position="36"/>
    </location>
</feature>
<gene>
    <name evidence="8" type="ORF">F8C90_00240</name>
</gene>
<dbReference type="PANTHER" id="PTHR43545">
    <property type="entry name" value="FORMATE DEHYDROGENASE, NITRATE-INDUCIBLE, IRON-SULFUR SUBUNIT"/>
    <property type="match status" value="1"/>
</dbReference>
<evidence type="ECO:0000256" key="1">
    <source>
        <dbReference type="ARBA" id="ARBA00004196"/>
    </source>
</evidence>